<feature type="region of interest" description="Disordered" evidence="4">
    <location>
        <begin position="911"/>
        <end position="976"/>
    </location>
</feature>
<dbReference type="Pfam" id="PF20431">
    <property type="entry name" value="E_motif"/>
    <property type="match status" value="1"/>
</dbReference>
<dbReference type="InterPro" id="IPR013103">
    <property type="entry name" value="RVT_2"/>
</dbReference>
<evidence type="ECO:0000313" key="7">
    <source>
        <dbReference type="EMBL" id="SPD32362.1"/>
    </source>
</evidence>
<accession>A0A2N9J599</accession>
<name>A0A2N9J599_FAGSY</name>
<dbReference type="InterPro" id="IPR011990">
    <property type="entry name" value="TPR-like_helical_dom_sf"/>
</dbReference>
<dbReference type="PANTHER" id="PTHR47926">
    <property type="entry name" value="PENTATRICOPEPTIDE REPEAT-CONTAINING PROTEIN"/>
    <property type="match status" value="1"/>
</dbReference>
<feature type="domain" description="DYW" evidence="6">
    <location>
        <begin position="505"/>
        <end position="597"/>
    </location>
</feature>
<proteinExistence type="inferred from homology"/>
<sequence>MKKSTVTVTEQLCLSLLHKCKTLKTVKQVHAFTCKTGLDTDRLVVGKLLLHCAVSISDALDYARRIFLHFPDPDVFMYNTIIRGLTESDTPLSSLAAFVEMRRRIWTAPPDSFSFAFLLKGAANYGSLRAGVQLHCHAMRHGLDTHLFVGTTLVSMYAECGCVGSAMEEGAEEMFDRMPIRNLTSWNVMLAGYTKAGELELAKKAFLEMPVKDDVSWSSMITGFAQNGVLSACAQAGAFEFGKILHGFLEKVGFLWMISVNNALMDTYSKCGNVGMSRFIFKRMPKSKSIVSWTTMIAGVAMHGNGEEAIQLFNDMKESGIRPDGITFISILYACSHAGLIEQGCKYFSKMIDVYGIEPVIEHYGCMVDLYGRAGKLHKAYDFVCQMRISPTAIIWRTLLGACSIHGNVELAEQVKERLSELEPSDSGDHVLLSNIYAIAGKWKDVATVRRSITDQNIKKNPGWSMIEVDKIMYTFVAGENQNEITEEAYDKLREIISKLRVEGGYVPEVGSVLHDIEEEEKEYSVSRHSEKLAVAFGMARLCEGRIIRIVKNLRVCRDCHSVMKLISRVYRLEILVRDRSRFHSFRDGSCSCRDYWREREREREAAPQASCGVKRTSLDRDWPSHLAGLASPGGWNARGRSADLYLPAWLRLEVRGLASPGGWYCPFPIMSSSRFSLSGLGSEFDSLVTSVKTQFQPVPLEDIYGHLLSHELRLSHNQPSVDLSNASANFVNKGTSNQSGRGGGRSSSNFHSNRGRSNWNNQRGRGRGRSNFSNTSNRPVCQVCHKIGHVALQCYHRFNNSYTMDNTPQMQALLATQQQVVDPNWYPDSGATHHLTHDLANLNVRADEYSGSEQIRVGNGSGFEASSVARADSSSIQHPHGSTSPTNSILWASSLTTPAHAIHGFIQQKSHLQPESATTPAPAPAHINLPTDPAHSQSTPAPDSAQIPSPTCLPTETLTSTPETSTPVSPPQSDIPPIINHLATNTHPMITRSKNQITKPNLPKDGTTRYPLPKALLAAATTNSDLTEPTCFTVASKHPKWRQAMNHEFDALLTNQTWSLVPPHPSQNTIDIQNAFLHGHLSEEVFMTQPPGFQHPQYPHHVCKLNKALYGLKQAPRAWFSRLSSRLLELGFHGSQSDTSLFISRTTTLTMFVLIYVDDIIITSPSPAAIDGLLSTLQSDFAVKNLGPLKFFLGIEVIPNEHGVLLSQQRYIKDILTRTKMLEAKPLTTPMASSTTLSVHDGEPFPDHTLFRSTVGALQYLSITRPDIAFVVNKLSQFMHKPTLTHWQAVKRLLRYLKDTIQFGLQIFRSSSTALQAFSDADWAGDKDDRRSTGVFVFFLARILFLGTVANKLLLPAAPLLWCDNIGATYLSSNPVFHARTKHVEIDFHFVRDMVAKKSLTVRFISSHDQLADLLTKPISSSRFAFLQTKLNVLSTTSSLRGRVKDKHQTPARDKEDKQ</sequence>
<evidence type="ECO:0008006" key="8">
    <source>
        <dbReference type="Google" id="ProtNLM"/>
    </source>
</evidence>
<evidence type="ECO:0000256" key="3">
    <source>
        <dbReference type="PROSITE-ProRule" id="PRU00708"/>
    </source>
</evidence>
<dbReference type="InterPro" id="IPR032867">
    <property type="entry name" value="DYW_dom"/>
</dbReference>
<dbReference type="Pfam" id="PF01535">
    <property type="entry name" value="PPR"/>
    <property type="match status" value="4"/>
</dbReference>
<dbReference type="CDD" id="cd09272">
    <property type="entry name" value="RNase_HI_RT_Ty1"/>
    <property type="match status" value="1"/>
</dbReference>
<protein>
    <recommendedName>
        <fullName evidence="8">Reverse transcriptase Ty1/copia-type domain-containing protein</fullName>
    </recommendedName>
</protein>
<feature type="repeat" description="PPR" evidence="3">
    <location>
        <begin position="182"/>
        <end position="216"/>
    </location>
</feature>
<dbReference type="FunFam" id="1.25.40.10:FF:001093">
    <property type="entry name" value="Pentatricopeptide repeat-containing protein At2g34400"/>
    <property type="match status" value="1"/>
</dbReference>
<keyword evidence="2" id="KW-0677">Repeat</keyword>
<feature type="compositionally biased region" description="Low complexity" evidence="4">
    <location>
        <begin position="949"/>
        <end position="968"/>
    </location>
</feature>
<dbReference type="GO" id="GO:0009451">
    <property type="term" value="P:RNA modification"/>
    <property type="evidence" value="ECO:0007669"/>
    <property type="project" value="InterPro"/>
</dbReference>
<evidence type="ECO:0000256" key="4">
    <source>
        <dbReference type="SAM" id="MobiDB-lite"/>
    </source>
</evidence>
<dbReference type="Pfam" id="PF07727">
    <property type="entry name" value="RVT_2"/>
    <property type="match status" value="1"/>
</dbReference>
<gene>
    <name evidence="7" type="ORF">FSB_LOCUS60244</name>
</gene>
<dbReference type="InterPro" id="IPR046960">
    <property type="entry name" value="PPR_At4g14850-like_plant"/>
</dbReference>
<dbReference type="PROSITE" id="PS51375">
    <property type="entry name" value="PPR"/>
    <property type="match status" value="2"/>
</dbReference>
<feature type="region of interest" description="Disordered" evidence="4">
    <location>
        <begin position="729"/>
        <end position="776"/>
    </location>
</feature>
<dbReference type="EMBL" id="OIVN01006401">
    <property type="protein sequence ID" value="SPD32362.1"/>
    <property type="molecule type" value="Genomic_DNA"/>
</dbReference>
<dbReference type="GO" id="GO:0003723">
    <property type="term" value="F:RNA binding"/>
    <property type="evidence" value="ECO:0007669"/>
    <property type="project" value="InterPro"/>
</dbReference>
<dbReference type="InterPro" id="IPR002885">
    <property type="entry name" value="PPR_rpt"/>
</dbReference>
<evidence type="ECO:0000259" key="6">
    <source>
        <dbReference type="Pfam" id="PF14432"/>
    </source>
</evidence>
<dbReference type="GO" id="GO:0008270">
    <property type="term" value="F:zinc ion binding"/>
    <property type="evidence" value="ECO:0007669"/>
    <property type="project" value="InterPro"/>
</dbReference>
<dbReference type="NCBIfam" id="TIGR00756">
    <property type="entry name" value="PPR"/>
    <property type="match status" value="2"/>
</dbReference>
<reference evidence="7" key="1">
    <citation type="submission" date="2018-02" db="EMBL/GenBank/DDBJ databases">
        <authorList>
            <person name="Cohen D.B."/>
            <person name="Kent A.D."/>
        </authorList>
    </citation>
    <scope>NUCLEOTIDE SEQUENCE</scope>
</reference>
<evidence type="ECO:0000259" key="5">
    <source>
        <dbReference type="Pfam" id="PF07727"/>
    </source>
</evidence>
<feature type="compositionally biased region" description="Polar residues" evidence="4">
    <location>
        <begin position="873"/>
        <end position="890"/>
    </location>
</feature>
<dbReference type="Gene3D" id="1.25.40.10">
    <property type="entry name" value="Tetratricopeptide repeat domain"/>
    <property type="match status" value="3"/>
</dbReference>
<dbReference type="Pfam" id="PF14432">
    <property type="entry name" value="DYW_deaminase"/>
    <property type="match status" value="1"/>
</dbReference>
<feature type="repeat" description="PPR" evidence="3">
    <location>
        <begin position="289"/>
        <end position="323"/>
    </location>
</feature>
<evidence type="ECO:0000256" key="1">
    <source>
        <dbReference type="ARBA" id="ARBA00006643"/>
    </source>
</evidence>
<dbReference type="PANTHER" id="PTHR47926:SF411">
    <property type="entry name" value="PENTATRICOPEPTIDE REPEAT-CONTAINING PROTEIN"/>
    <property type="match status" value="1"/>
</dbReference>
<comment type="similarity">
    <text evidence="1">Belongs to the PPR family. PCMP-H subfamily.</text>
</comment>
<organism evidence="7">
    <name type="scientific">Fagus sylvatica</name>
    <name type="common">Beechnut</name>
    <dbReference type="NCBI Taxonomy" id="28930"/>
    <lineage>
        <taxon>Eukaryota</taxon>
        <taxon>Viridiplantae</taxon>
        <taxon>Streptophyta</taxon>
        <taxon>Embryophyta</taxon>
        <taxon>Tracheophyta</taxon>
        <taxon>Spermatophyta</taxon>
        <taxon>Magnoliopsida</taxon>
        <taxon>eudicotyledons</taxon>
        <taxon>Gunneridae</taxon>
        <taxon>Pentapetalae</taxon>
        <taxon>rosids</taxon>
        <taxon>fabids</taxon>
        <taxon>Fagales</taxon>
        <taxon>Fagaceae</taxon>
        <taxon>Fagus</taxon>
    </lineage>
</organism>
<dbReference type="Pfam" id="PF13041">
    <property type="entry name" value="PPR_2"/>
    <property type="match status" value="1"/>
</dbReference>
<evidence type="ECO:0000256" key="2">
    <source>
        <dbReference type="ARBA" id="ARBA00022737"/>
    </source>
</evidence>
<feature type="region of interest" description="Disordered" evidence="4">
    <location>
        <begin position="867"/>
        <end position="890"/>
    </location>
</feature>
<dbReference type="InterPro" id="IPR046848">
    <property type="entry name" value="E_motif"/>
</dbReference>
<feature type="compositionally biased region" description="Low complexity" evidence="4">
    <location>
        <begin position="747"/>
        <end position="776"/>
    </location>
</feature>
<dbReference type="InterPro" id="IPR043502">
    <property type="entry name" value="DNA/RNA_pol_sf"/>
</dbReference>
<dbReference type="SUPFAM" id="SSF56672">
    <property type="entry name" value="DNA/RNA polymerases"/>
    <property type="match status" value="1"/>
</dbReference>
<feature type="domain" description="Reverse transcriptase Ty1/copia-type" evidence="5">
    <location>
        <begin position="1070"/>
        <end position="1233"/>
    </location>
</feature>